<evidence type="ECO:0000313" key="4">
    <source>
        <dbReference type="EMBL" id="PSK93523.1"/>
    </source>
</evidence>
<dbReference type="InterPro" id="IPR000182">
    <property type="entry name" value="GNAT_dom"/>
</dbReference>
<dbReference type="GO" id="GO:0016747">
    <property type="term" value="F:acyltransferase activity, transferring groups other than amino-acyl groups"/>
    <property type="evidence" value="ECO:0007669"/>
    <property type="project" value="InterPro"/>
</dbReference>
<dbReference type="RefSeq" id="WP_106522515.1">
    <property type="nucleotide sequence ID" value="NZ_PYGD01000002.1"/>
</dbReference>
<name>A0A2P8D8I5_9BACT</name>
<keyword evidence="2" id="KW-0012">Acyltransferase</keyword>
<dbReference type="CDD" id="cd04301">
    <property type="entry name" value="NAT_SF"/>
    <property type="match status" value="1"/>
</dbReference>
<protein>
    <submittedName>
        <fullName evidence="4">Acetyltransferase (GNAT) family protein</fullName>
    </submittedName>
</protein>
<evidence type="ECO:0000256" key="2">
    <source>
        <dbReference type="ARBA" id="ARBA00023315"/>
    </source>
</evidence>
<reference evidence="4 5" key="1">
    <citation type="submission" date="2018-03" db="EMBL/GenBank/DDBJ databases">
        <title>Genomic Encyclopedia of Type Strains, Phase III (KMG-III): the genomes of soil and plant-associated and newly described type strains.</title>
        <authorList>
            <person name="Whitman W."/>
        </authorList>
    </citation>
    <scope>NUCLEOTIDE SEQUENCE [LARGE SCALE GENOMIC DNA]</scope>
    <source>
        <strain evidence="4 5">CGMCC 1.12700</strain>
    </source>
</reference>
<evidence type="ECO:0000313" key="5">
    <source>
        <dbReference type="Proteomes" id="UP000240572"/>
    </source>
</evidence>
<sequence>MHLTIRAAAVADHPIVPAILLAAMEDVIFKFIGKEDEEEAIAFLAQLFKETGNLYSYENTFVAVDETGNIAGAMTGYDGDRFTALRQPVLDLMRQQYGNNLVPEPETEGKEFYLDAIAVTPAARGKGAGSLLLQHAINYAQEKGFKQAGLLVDLENPGAQKLYERMGFRLGAAINFAGGRYYHMFISLP</sequence>
<keyword evidence="1 4" id="KW-0808">Transferase</keyword>
<dbReference type="PROSITE" id="PS51186">
    <property type="entry name" value="GNAT"/>
    <property type="match status" value="1"/>
</dbReference>
<evidence type="ECO:0000259" key="3">
    <source>
        <dbReference type="PROSITE" id="PS51186"/>
    </source>
</evidence>
<proteinExistence type="predicted"/>
<gene>
    <name evidence="4" type="ORF">B0I18_102493</name>
</gene>
<dbReference type="EMBL" id="PYGD01000002">
    <property type="protein sequence ID" value="PSK93523.1"/>
    <property type="molecule type" value="Genomic_DNA"/>
</dbReference>
<dbReference type="InterPro" id="IPR050680">
    <property type="entry name" value="YpeA/RimI_acetyltransf"/>
</dbReference>
<dbReference type="PANTHER" id="PTHR43420">
    <property type="entry name" value="ACETYLTRANSFERASE"/>
    <property type="match status" value="1"/>
</dbReference>
<dbReference type="AlphaFoldDB" id="A0A2P8D8I5"/>
<dbReference type="Gene3D" id="3.40.630.30">
    <property type="match status" value="1"/>
</dbReference>
<keyword evidence="5" id="KW-1185">Reference proteome</keyword>
<dbReference type="Proteomes" id="UP000240572">
    <property type="component" value="Unassembled WGS sequence"/>
</dbReference>
<dbReference type="SUPFAM" id="SSF55729">
    <property type="entry name" value="Acyl-CoA N-acyltransferases (Nat)"/>
    <property type="match status" value="1"/>
</dbReference>
<dbReference type="OrthoDB" id="5319888at2"/>
<dbReference type="Pfam" id="PF00583">
    <property type="entry name" value="Acetyltransf_1"/>
    <property type="match status" value="1"/>
</dbReference>
<dbReference type="InterPro" id="IPR016181">
    <property type="entry name" value="Acyl_CoA_acyltransferase"/>
</dbReference>
<feature type="domain" description="N-acetyltransferase" evidence="3">
    <location>
        <begin position="3"/>
        <end position="189"/>
    </location>
</feature>
<comment type="caution">
    <text evidence="4">The sequence shown here is derived from an EMBL/GenBank/DDBJ whole genome shotgun (WGS) entry which is preliminary data.</text>
</comment>
<accession>A0A2P8D8I5</accession>
<evidence type="ECO:0000256" key="1">
    <source>
        <dbReference type="ARBA" id="ARBA00022679"/>
    </source>
</evidence>
<organism evidence="4 5">
    <name type="scientific">Taibaiella chishuiensis</name>
    <dbReference type="NCBI Taxonomy" id="1434707"/>
    <lineage>
        <taxon>Bacteria</taxon>
        <taxon>Pseudomonadati</taxon>
        <taxon>Bacteroidota</taxon>
        <taxon>Chitinophagia</taxon>
        <taxon>Chitinophagales</taxon>
        <taxon>Chitinophagaceae</taxon>
        <taxon>Taibaiella</taxon>
    </lineage>
</organism>